<protein>
    <recommendedName>
        <fullName evidence="5">Velvet domain-containing protein</fullName>
    </recommendedName>
</protein>
<dbReference type="GO" id="GO:0005634">
    <property type="term" value="C:nucleus"/>
    <property type="evidence" value="ECO:0007669"/>
    <property type="project" value="UniProtKB-SubCell"/>
</dbReference>
<sequence>MVKNISGTNISNGVALEDTDGEPFIFFIFNDLSVKKPGDYRIRFSLSKIPESDFNSNFEQLDHIFSEVFTVFSAKNFPGVLPSSSLSKFFSQKSANKTFKGLK</sequence>
<evidence type="ECO:0000256" key="2">
    <source>
        <dbReference type="ARBA" id="ARBA00023015"/>
    </source>
</evidence>
<accession>A0A1R1YL57</accession>
<dbReference type="InterPro" id="IPR021740">
    <property type="entry name" value="Velvet"/>
</dbReference>
<dbReference type="Proteomes" id="UP000187429">
    <property type="component" value="Unassembled WGS sequence"/>
</dbReference>
<dbReference type="InterPro" id="IPR037525">
    <property type="entry name" value="Velvet_dom"/>
</dbReference>
<proteinExistence type="predicted"/>
<organism evidence="6 7">
    <name type="scientific">Smittium culicis</name>
    <dbReference type="NCBI Taxonomy" id="133412"/>
    <lineage>
        <taxon>Eukaryota</taxon>
        <taxon>Fungi</taxon>
        <taxon>Fungi incertae sedis</taxon>
        <taxon>Zoopagomycota</taxon>
        <taxon>Kickxellomycotina</taxon>
        <taxon>Harpellomycetes</taxon>
        <taxon>Harpellales</taxon>
        <taxon>Legeriomycetaceae</taxon>
        <taxon>Smittium</taxon>
    </lineage>
</organism>
<dbReference type="InterPro" id="IPR038491">
    <property type="entry name" value="Velvet_dom_sf"/>
</dbReference>
<dbReference type="PROSITE" id="PS51821">
    <property type="entry name" value="VELVET"/>
    <property type="match status" value="1"/>
</dbReference>
<keyword evidence="7" id="KW-1185">Reference proteome</keyword>
<dbReference type="PANTHER" id="PTHR33572">
    <property type="entry name" value="SPORE DEVELOPMENT REGULATOR VOSA"/>
    <property type="match status" value="1"/>
</dbReference>
<dbReference type="Pfam" id="PF11754">
    <property type="entry name" value="Velvet"/>
    <property type="match status" value="1"/>
</dbReference>
<comment type="subcellular location">
    <subcellularLocation>
        <location evidence="1">Nucleus</location>
    </subcellularLocation>
</comment>
<dbReference type="OrthoDB" id="1746739at2759"/>
<evidence type="ECO:0000256" key="3">
    <source>
        <dbReference type="ARBA" id="ARBA00023163"/>
    </source>
</evidence>
<dbReference type="EMBL" id="LSSM01000900">
    <property type="protein sequence ID" value="OMJ27638.1"/>
    <property type="molecule type" value="Genomic_DNA"/>
</dbReference>
<gene>
    <name evidence="6" type="ORF">AYI69_g2919</name>
</gene>
<evidence type="ECO:0000313" key="7">
    <source>
        <dbReference type="Proteomes" id="UP000187429"/>
    </source>
</evidence>
<keyword evidence="2" id="KW-0805">Transcription regulation</keyword>
<comment type="caution">
    <text evidence="6">The sequence shown here is derived from an EMBL/GenBank/DDBJ whole genome shotgun (WGS) entry which is preliminary data.</text>
</comment>
<keyword evidence="3" id="KW-0804">Transcription</keyword>
<evidence type="ECO:0000256" key="1">
    <source>
        <dbReference type="ARBA" id="ARBA00004123"/>
    </source>
</evidence>
<keyword evidence="4" id="KW-0539">Nucleus</keyword>
<name>A0A1R1YL57_9FUNG</name>
<evidence type="ECO:0000259" key="5">
    <source>
        <dbReference type="PROSITE" id="PS51821"/>
    </source>
</evidence>
<dbReference type="Gene3D" id="2.60.40.3960">
    <property type="entry name" value="Velvet domain"/>
    <property type="match status" value="1"/>
</dbReference>
<evidence type="ECO:0000313" key="6">
    <source>
        <dbReference type="EMBL" id="OMJ27638.1"/>
    </source>
</evidence>
<dbReference type="AlphaFoldDB" id="A0A1R1YL57"/>
<reference evidence="7" key="1">
    <citation type="submission" date="2017-01" db="EMBL/GenBank/DDBJ databases">
        <authorList>
            <person name="Wang Y."/>
            <person name="White M."/>
            <person name="Kvist S."/>
            <person name="Moncalvo J.-M."/>
        </authorList>
    </citation>
    <scope>NUCLEOTIDE SEQUENCE [LARGE SCALE GENOMIC DNA]</scope>
    <source>
        <strain evidence="7">ID-206-W2</strain>
    </source>
</reference>
<feature type="domain" description="Velvet" evidence="5">
    <location>
        <begin position="1"/>
        <end position="100"/>
    </location>
</feature>
<evidence type="ECO:0000256" key="4">
    <source>
        <dbReference type="ARBA" id="ARBA00023242"/>
    </source>
</evidence>